<evidence type="ECO:0000313" key="1">
    <source>
        <dbReference type="EMBL" id="HHM96936.1"/>
    </source>
</evidence>
<reference evidence="1" key="1">
    <citation type="journal article" date="2020" name="mSystems">
        <title>Genome- and Community-Level Interaction Insights into Carbon Utilization and Element Cycling Functions of Hydrothermarchaeota in Hydrothermal Sediment.</title>
        <authorList>
            <person name="Zhou Z."/>
            <person name="Liu Y."/>
            <person name="Xu W."/>
            <person name="Pan J."/>
            <person name="Luo Z.H."/>
            <person name="Li M."/>
        </authorList>
    </citation>
    <scope>NUCLEOTIDE SEQUENCE [LARGE SCALE GENOMIC DNA]</scope>
    <source>
        <strain evidence="1">SpSt-1065</strain>
    </source>
</reference>
<dbReference type="AlphaFoldDB" id="A0A7C5VW39"/>
<accession>A0A7C5VW39</accession>
<sequence>MPASNALEAFRSRPTARTLGRLAGRLAAEDRAEKRALVTCDVALVLWWTGLEPDEVAEALWGDDGRACRIGERDGRRG</sequence>
<protein>
    <submittedName>
        <fullName evidence="1">Uncharacterized protein</fullName>
    </submittedName>
</protein>
<comment type="caution">
    <text evidence="1">The sequence shown here is derived from an EMBL/GenBank/DDBJ whole genome shotgun (WGS) entry which is preliminary data.</text>
</comment>
<organism evidence="1">
    <name type="scientific">Thermomicrobium roseum</name>
    <dbReference type="NCBI Taxonomy" id="500"/>
    <lineage>
        <taxon>Bacteria</taxon>
        <taxon>Pseudomonadati</taxon>
        <taxon>Thermomicrobiota</taxon>
        <taxon>Thermomicrobia</taxon>
        <taxon>Thermomicrobiales</taxon>
        <taxon>Thermomicrobiaceae</taxon>
        <taxon>Thermomicrobium</taxon>
    </lineage>
</organism>
<proteinExistence type="predicted"/>
<name>A0A7C5VW39_THERO</name>
<gene>
    <name evidence="1" type="ORF">ENM21_06975</name>
</gene>
<dbReference type="EMBL" id="DRWX01000322">
    <property type="protein sequence ID" value="HHM96936.1"/>
    <property type="molecule type" value="Genomic_DNA"/>
</dbReference>